<dbReference type="Pfam" id="PF07716">
    <property type="entry name" value="bZIP_2"/>
    <property type="match status" value="1"/>
</dbReference>
<dbReference type="EMBL" id="KV423914">
    <property type="protein sequence ID" value="KZT62805.1"/>
    <property type="molecule type" value="Genomic_DNA"/>
</dbReference>
<reference evidence="3 4" key="1">
    <citation type="journal article" date="2016" name="Mol. Biol. Evol.">
        <title>Comparative Genomics of Early-Diverging Mushroom-Forming Fungi Provides Insights into the Origins of Lignocellulose Decay Capabilities.</title>
        <authorList>
            <person name="Nagy L.G."/>
            <person name="Riley R."/>
            <person name="Tritt A."/>
            <person name="Adam C."/>
            <person name="Daum C."/>
            <person name="Floudas D."/>
            <person name="Sun H."/>
            <person name="Yadav J.S."/>
            <person name="Pangilinan J."/>
            <person name="Larsson K.H."/>
            <person name="Matsuura K."/>
            <person name="Barry K."/>
            <person name="Labutti K."/>
            <person name="Kuo R."/>
            <person name="Ohm R.A."/>
            <person name="Bhattacharya S.S."/>
            <person name="Shirouzu T."/>
            <person name="Yoshinaga Y."/>
            <person name="Martin F.M."/>
            <person name="Grigoriev I.V."/>
            <person name="Hibbett D.S."/>
        </authorList>
    </citation>
    <scope>NUCLEOTIDE SEQUENCE [LARGE SCALE GENOMIC DNA]</scope>
    <source>
        <strain evidence="3 4">HHB12733</strain>
    </source>
</reference>
<gene>
    <name evidence="3" type="ORF">CALCODRAFT_478719</name>
</gene>
<feature type="compositionally biased region" description="Low complexity" evidence="1">
    <location>
        <begin position="103"/>
        <end position="119"/>
    </location>
</feature>
<dbReference type="Gene3D" id="1.20.5.170">
    <property type="match status" value="1"/>
</dbReference>
<dbReference type="SMART" id="SM00338">
    <property type="entry name" value="BRLZ"/>
    <property type="match status" value="1"/>
</dbReference>
<feature type="region of interest" description="Disordered" evidence="1">
    <location>
        <begin position="103"/>
        <end position="147"/>
    </location>
</feature>
<dbReference type="STRING" id="1353952.A0A165K834"/>
<feature type="compositionally biased region" description="Gly residues" evidence="1">
    <location>
        <begin position="194"/>
        <end position="203"/>
    </location>
</feature>
<organism evidence="3 4">
    <name type="scientific">Calocera cornea HHB12733</name>
    <dbReference type="NCBI Taxonomy" id="1353952"/>
    <lineage>
        <taxon>Eukaryota</taxon>
        <taxon>Fungi</taxon>
        <taxon>Dikarya</taxon>
        <taxon>Basidiomycota</taxon>
        <taxon>Agaricomycotina</taxon>
        <taxon>Dacrymycetes</taxon>
        <taxon>Dacrymycetales</taxon>
        <taxon>Dacrymycetaceae</taxon>
        <taxon>Calocera</taxon>
    </lineage>
</organism>
<dbReference type="PROSITE" id="PS50217">
    <property type="entry name" value="BZIP"/>
    <property type="match status" value="1"/>
</dbReference>
<dbReference type="InterPro" id="IPR004827">
    <property type="entry name" value="bZIP"/>
</dbReference>
<dbReference type="OrthoDB" id="10528315at2759"/>
<evidence type="ECO:0000256" key="1">
    <source>
        <dbReference type="SAM" id="MobiDB-lite"/>
    </source>
</evidence>
<dbReference type="InterPro" id="IPR046347">
    <property type="entry name" value="bZIP_sf"/>
</dbReference>
<dbReference type="Proteomes" id="UP000076842">
    <property type="component" value="Unassembled WGS sequence"/>
</dbReference>
<name>A0A165K834_9BASI</name>
<evidence type="ECO:0000313" key="3">
    <source>
        <dbReference type="EMBL" id="KZT62805.1"/>
    </source>
</evidence>
<dbReference type="InParanoid" id="A0A165K834"/>
<evidence type="ECO:0000313" key="4">
    <source>
        <dbReference type="Proteomes" id="UP000076842"/>
    </source>
</evidence>
<protein>
    <recommendedName>
        <fullName evidence="2">BZIP domain-containing protein</fullName>
    </recommendedName>
</protein>
<feature type="region of interest" description="Disordered" evidence="1">
    <location>
        <begin position="1"/>
        <end position="78"/>
    </location>
</feature>
<dbReference type="GO" id="GO:0003700">
    <property type="term" value="F:DNA-binding transcription factor activity"/>
    <property type="evidence" value="ECO:0007669"/>
    <property type="project" value="InterPro"/>
</dbReference>
<evidence type="ECO:0000259" key="2">
    <source>
        <dbReference type="PROSITE" id="PS50217"/>
    </source>
</evidence>
<dbReference type="AlphaFoldDB" id="A0A165K834"/>
<keyword evidence="4" id="KW-1185">Reference proteome</keyword>
<feature type="region of interest" description="Disordered" evidence="1">
    <location>
        <begin position="178"/>
        <end position="216"/>
    </location>
</feature>
<feature type="domain" description="BZIP" evidence="2">
    <location>
        <begin position="53"/>
        <end position="96"/>
    </location>
</feature>
<dbReference type="SUPFAM" id="SSF57959">
    <property type="entry name" value="Leucine zipper domain"/>
    <property type="match status" value="1"/>
</dbReference>
<sequence>MDAIAPHLLTRQSSVDSSADSSKDDDHNSRKRRRPNDPPHEAPPTPGPDATPEERRAARAQRNRIAAQSSRDRRKEEHRYLRDRIAELERENQLLRAGHFLPHALTSPAPSSASLDSPPTAGPADQWKRDISLDSPPTAGPADQWKRDIESENLELRSKVANLERMFALIAPAAMHPLASSKRAHSPPSTGGDRLPGGVGPAAGGHQSALSPLPQNPLALDRAHADWLLSLLHSGHPLAAALPVPAALPVLSSPTTKTEPAADAVPSFTPMLASPFNQGQALPLPPTDSTAALAAALRTAALELTFLPTPSTSSYAGSELDFTEFALEPVQVPEPSAADAASTALVEEMMSKYLNDMVSDQSWAWEACGHDTSDETKDVMTTPLTTTTTNGATEVNVF</sequence>
<accession>A0A165K834</accession>
<proteinExistence type="predicted"/>